<sequence length="885" mass="100924">MKRMVKEQGGLTQIYNDNFYTCVFTCFLSQEEPKRVHQALKDPSWFEAMQEELLQFKIKKGFEDPDYTDKVYKVVKVLYGLHQDPTAWYETLANYLLENGFQRGKIDGKSASTPIDTENPLLKDPDGEDVDVHTYRSMIGSLMYLTLSRLDIMFVVYTYARFQVTPKASHLHAVKRIFRNLKGKPHVGLWYPKDSPFNLVAYSDSDYAGASLDKNSTTRGFQFLGCKLISWQCKKQTVVATSSTKAEHVVNYVVRLQALIDRQKVIITEDTVRQALHLDDAESIDCLPNEEIFAELARMGGQPGMSLVLSWLWLLSASQQLMISAQVGDLSSYTTKYTSLALTQKVFTNMRRVGKGFSGVDTPLFKGMFVPQQAADDVTNVVVDDDVDDVVAEDVAEPTLPSPLTIITPPPLQELPSTSQVAPTPPLSPIAQPPLPPPQQETLQPSHDATISMNLLNTLLETCTTLTRKVKVLEQDKIAQDLEITKLRQRILLWMIRRMHLNGGGVIAEIDVDKDVTLEEVDIEKDAEVAADLAKDGAYQGRQKESQAHVYHIDLGHADKVLSMQDDEPEPAELKEKKGVVIRDHEETATPSTIVHSEPKSKDKGKGILFEEPKPLKKQAQIEQDEAYARELEAKLNKNINWDDVIEQVKMKEKEDNAVLRYQALKRKPKTKSQARKNMMVYLKIMAGFKMDFFKGMSYDDIRPILRSNSTLLFASSKPKNLSDDFLLTTLKAMFEKPDVEAHIWKNQKGSYGLAKVKSWKLLESCGVHITTFTTTQMILLVERIYPLARFTLDQMLNNVRIEVEEESKVSLKLLRFVRRQQQEGYRPDFGVDVVEDFQEYTLRDYYCWLKTYCSWYKLKLLDYATDSRLRLLEQSVAADDKMKK</sequence>
<reference evidence="3" key="1">
    <citation type="journal article" date="2019" name="Sci. Rep.">
        <title>Draft genome of Tanacetum cinerariifolium, the natural source of mosquito coil.</title>
        <authorList>
            <person name="Yamashiro T."/>
            <person name="Shiraishi A."/>
            <person name="Satake H."/>
            <person name="Nakayama K."/>
        </authorList>
    </citation>
    <scope>NUCLEOTIDE SEQUENCE</scope>
</reference>
<dbReference type="AlphaFoldDB" id="A0A699HA91"/>
<dbReference type="Pfam" id="PF07727">
    <property type="entry name" value="RVT_2"/>
    <property type="match status" value="1"/>
</dbReference>
<feature type="region of interest" description="Disordered" evidence="1">
    <location>
        <begin position="402"/>
        <end position="445"/>
    </location>
</feature>
<dbReference type="InterPro" id="IPR013103">
    <property type="entry name" value="RVT_2"/>
</dbReference>
<protein>
    <submittedName>
        <fullName evidence="3">Uncharacterized mitochondrial protein AtMg00810-like</fullName>
    </submittedName>
</protein>
<organism evidence="3">
    <name type="scientific">Tanacetum cinerariifolium</name>
    <name type="common">Dalmatian daisy</name>
    <name type="synonym">Chrysanthemum cinerariifolium</name>
    <dbReference type="NCBI Taxonomy" id="118510"/>
    <lineage>
        <taxon>Eukaryota</taxon>
        <taxon>Viridiplantae</taxon>
        <taxon>Streptophyta</taxon>
        <taxon>Embryophyta</taxon>
        <taxon>Tracheophyta</taxon>
        <taxon>Spermatophyta</taxon>
        <taxon>Magnoliopsida</taxon>
        <taxon>eudicotyledons</taxon>
        <taxon>Gunneridae</taxon>
        <taxon>Pentapetalae</taxon>
        <taxon>asterids</taxon>
        <taxon>campanulids</taxon>
        <taxon>Asterales</taxon>
        <taxon>Asteraceae</taxon>
        <taxon>Asteroideae</taxon>
        <taxon>Anthemideae</taxon>
        <taxon>Anthemidinae</taxon>
        <taxon>Tanacetum</taxon>
    </lineage>
</organism>
<name>A0A699HA91_TANCI</name>
<dbReference type="PANTHER" id="PTHR11439:SF495">
    <property type="entry name" value="REVERSE TRANSCRIPTASE, RNA-DEPENDENT DNA POLYMERASE-RELATED"/>
    <property type="match status" value="1"/>
</dbReference>
<dbReference type="PANTHER" id="PTHR11439">
    <property type="entry name" value="GAG-POL-RELATED RETROTRANSPOSON"/>
    <property type="match status" value="1"/>
</dbReference>
<proteinExistence type="predicted"/>
<evidence type="ECO:0000259" key="2">
    <source>
        <dbReference type="Pfam" id="PF07727"/>
    </source>
</evidence>
<feature type="domain" description="Reverse transcriptase Ty1/copia-type" evidence="2">
    <location>
        <begin position="28"/>
        <end position="105"/>
    </location>
</feature>
<dbReference type="EMBL" id="BKCJ010127458">
    <property type="protein sequence ID" value="GEX74714.1"/>
    <property type="molecule type" value="Genomic_DNA"/>
</dbReference>
<evidence type="ECO:0000313" key="3">
    <source>
        <dbReference type="EMBL" id="GEX74714.1"/>
    </source>
</evidence>
<gene>
    <name evidence="3" type="ORF">Tci_346689</name>
</gene>
<accession>A0A699HA91</accession>
<feature type="compositionally biased region" description="Pro residues" evidence="1">
    <location>
        <begin position="423"/>
        <end position="439"/>
    </location>
</feature>
<comment type="caution">
    <text evidence="3">The sequence shown here is derived from an EMBL/GenBank/DDBJ whole genome shotgun (WGS) entry which is preliminary data.</text>
</comment>
<evidence type="ECO:0000256" key="1">
    <source>
        <dbReference type="SAM" id="MobiDB-lite"/>
    </source>
</evidence>